<feature type="domain" description="HTH gntR-type" evidence="4">
    <location>
        <begin position="31"/>
        <end position="98"/>
    </location>
</feature>
<evidence type="ECO:0000256" key="1">
    <source>
        <dbReference type="ARBA" id="ARBA00023015"/>
    </source>
</evidence>
<dbReference type="Pfam" id="PF07729">
    <property type="entry name" value="FCD"/>
    <property type="match status" value="1"/>
</dbReference>
<evidence type="ECO:0000256" key="3">
    <source>
        <dbReference type="ARBA" id="ARBA00023163"/>
    </source>
</evidence>
<keyword evidence="1" id="KW-0805">Transcription regulation</keyword>
<dbReference type="Gene3D" id="1.20.120.530">
    <property type="entry name" value="GntR ligand-binding domain-like"/>
    <property type="match status" value="1"/>
</dbReference>
<dbReference type="SUPFAM" id="SSF48008">
    <property type="entry name" value="GntR ligand-binding domain-like"/>
    <property type="match status" value="1"/>
</dbReference>
<dbReference type="Gene3D" id="1.10.10.10">
    <property type="entry name" value="Winged helix-like DNA-binding domain superfamily/Winged helix DNA-binding domain"/>
    <property type="match status" value="1"/>
</dbReference>
<dbReference type="SMART" id="SM00895">
    <property type="entry name" value="FCD"/>
    <property type="match status" value="1"/>
</dbReference>
<organism evidence="5 6">
    <name type="scientific">Caballeronia udeis</name>
    <dbReference type="NCBI Taxonomy" id="1232866"/>
    <lineage>
        <taxon>Bacteria</taxon>
        <taxon>Pseudomonadati</taxon>
        <taxon>Pseudomonadota</taxon>
        <taxon>Betaproteobacteria</taxon>
        <taxon>Burkholderiales</taxon>
        <taxon>Burkholderiaceae</taxon>
        <taxon>Caballeronia</taxon>
    </lineage>
</organism>
<evidence type="ECO:0000313" key="5">
    <source>
        <dbReference type="EMBL" id="SAL73913.1"/>
    </source>
</evidence>
<keyword evidence="3" id="KW-0804">Transcription</keyword>
<dbReference type="PANTHER" id="PTHR43537:SF41">
    <property type="entry name" value="TRANSCRIPTIONAL REGULATORY PROTEIN"/>
    <property type="match status" value="1"/>
</dbReference>
<name>A0A158JZM4_9BURK</name>
<sequence>MNDGDAMGLLKARNDIIAARANGAGDIVPRATLASGVVDRIRRKILSSEFPEGAVLKQDELAIEMGVSRIPVREALRELAAEGLVTLMPHHRACVSQLTSDELRDLVDLRLWIEPNLVRLSIEVCTDAHIEKASQILAEFCAIPDEDPAAWSDANCRFHVALCEPSGRDRAVKIVENLLKNTSRYRTKIVISGGRDTAHSDHSEILEMFKRRDSIGGASLLRKHILDWHSQLKFTP</sequence>
<dbReference type="EMBL" id="FCOK02000144">
    <property type="protein sequence ID" value="SAL73913.1"/>
    <property type="molecule type" value="Genomic_DNA"/>
</dbReference>
<proteinExistence type="predicted"/>
<dbReference type="CDD" id="cd07377">
    <property type="entry name" value="WHTH_GntR"/>
    <property type="match status" value="1"/>
</dbReference>
<dbReference type="SMART" id="SM00345">
    <property type="entry name" value="HTH_GNTR"/>
    <property type="match status" value="1"/>
</dbReference>
<dbReference type="GO" id="GO:0003700">
    <property type="term" value="F:DNA-binding transcription factor activity"/>
    <property type="evidence" value="ECO:0007669"/>
    <property type="project" value="InterPro"/>
</dbReference>
<dbReference type="PANTHER" id="PTHR43537">
    <property type="entry name" value="TRANSCRIPTIONAL REGULATOR, GNTR FAMILY"/>
    <property type="match status" value="1"/>
</dbReference>
<dbReference type="Pfam" id="PF00392">
    <property type="entry name" value="GntR"/>
    <property type="match status" value="1"/>
</dbReference>
<dbReference type="InterPro" id="IPR008920">
    <property type="entry name" value="TF_FadR/GntR_C"/>
</dbReference>
<gene>
    <name evidence="5" type="ORF">AWB69_09101</name>
</gene>
<evidence type="ECO:0000256" key="2">
    <source>
        <dbReference type="ARBA" id="ARBA00023125"/>
    </source>
</evidence>
<dbReference type="InterPro" id="IPR000524">
    <property type="entry name" value="Tscrpt_reg_HTH_GntR"/>
</dbReference>
<dbReference type="PRINTS" id="PR00035">
    <property type="entry name" value="HTHGNTR"/>
</dbReference>
<dbReference type="InterPro" id="IPR036390">
    <property type="entry name" value="WH_DNA-bd_sf"/>
</dbReference>
<dbReference type="InterPro" id="IPR011711">
    <property type="entry name" value="GntR_C"/>
</dbReference>
<protein>
    <submittedName>
        <fullName evidence="5">GntR family transcriptional regulator</fullName>
    </submittedName>
</protein>
<keyword evidence="2" id="KW-0238">DNA-binding</keyword>
<accession>A0A158JZM4</accession>
<dbReference type="InterPro" id="IPR036388">
    <property type="entry name" value="WH-like_DNA-bd_sf"/>
</dbReference>
<dbReference type="PROSITE" id="PS50949">
    <property type="entry name" value="HTH_GNTR"/>
    <property type="match status" value="1"/>
</dbReference>
<dbReference type="Proteomes" id="UP000054683">
    <property type="component" value="Unassembled WGS sequence"/>
</dbReference>
<evidence type="ECO:0000313" key="6">
    <source>
        <dbReference type="Proteomes" id="UP000054683"/>
    </source>
</evidence>
<dbReference type="SUPFAM" id="SSF46785">
    <property type="entry name" value="Winged helix' DNA-binding domain"/>
    <property type="match status" value="1"/>
</dbReference>
<dbReference type="GO" id="GO:0003677">
    <property type="term" value="F:DNA binding"/>
    <property type="evidence" value="ECO:0007669"/>
    <property type="project" value="UniProtKB-KW"/>
</dbReference>
<dbReference type="AlphaFoldDB" id="A0A158JZM4"/>
<reference evidence="5 6" key="1">
    <citation type="submission" date="2016-01" db="EMBL/GenBank/DDBJ databases">
        <authorList>
            <person name="Oliw E.H."/>
        </authorList>
    </citation>
    <scope>NUCLEOTIDE SEQUENCE [LARGE SCALE GENOMIC DNA]</scope>
    <source>
        <strain evidence="5">LMG 27134</strain>
    </source>
</reference>
<evidence type="ECO:0000259" key="4">
    <source>
        <dbReference type="PROSITE" id="PS50949"/>
    </source>
</evidence>